<name>A0A8H4ZWZ3_9HYPO</name>
<proteinExistence type="inferred from homology"/>
<dbReference type="PANTHER" id="PTHR43735">
    <property type="entry name" value="APOPTOSIS-INDUCING FACTOR 1"/>
    <property type="match status" value="1"/>
</dbReference>
<dbReference type="InterPro" id="IPR004045">
    <property type="entry name" value="Glutathione_S-Trfase_N"/>
</dbReference>
<evidence type="ECO:0000313" key="4">
    <source>
        <dbReference type="EMBL" id="KAF5253530.1"/>
    </source>
</evidence>
<dbReference type="InterPro" id="IPR036249">
    <property type="entry name" value="Thioredoxin-like_sf"/>
</dbReference>
<feature type="domain" description="GST N-terminal" evidence="2">
    <location>
        <begin position="359"/>
        <end position="445"/>
    </location>
</feature>
<dbReference type="InterPro" id="IPR010987">
    <property type="entry name" value="Glutathione-S-Trfase_C-like"/>
</dbReference>
<dbReference type="AlphaFoldDB" id="A0A8H4ZWZ3"/>
<dbReference type="InterPro" id="IPR023753">
    <property type="entry name" value="FAD/NAD-binding_dom"/>
</dbReference>
<organism evidence="4 5">
    <name type="scientific">Fusarium anthophilum</name>
    <dbReference type="NCBI Taxonomy" id="48485"/>
    <lineage>
        <taxon>Eukaryota</taxon>
        <taxon>Fungi</taxon>
        <taxon>Dikarya</taxon>
        <taxon>Ascomycota</taxon>
        <taxon>Pezizomycotina</taxon>
        <taxon>Sordariomycetes</taxon>
        <taxon>Hypocreomycetidae</taxon>
        <taxon>Hypocreales</taxon>
        <taxon>Nectriaceae</taxon>
        <taxon>Fusarium</taxon>
        <taxon>Fusarium fujikuroi species complex</taxon>
    </lineage>
</organism>
<dbReference type="EMBL" id="JABEVY010000034">
    <property type="protein sequence ID" value="KAF5253530.1"/>
    <property type="molecule type" value="Genomic_DNA"/>
</dbReference>
<dbReference type="Gene3D" id="3.40.30.10">
    <property type="entry name" value="Glutaredoxin"/>
    <property type="match status" value="1"/>
</dbReference>
<accession>A0A8H4ZWZ3</accession>
<dbReference type="SUPFAM" id="SSF51905">
    <property type="entry name" value="FAD/NAD(P)-binding domain"/>
    <property type="match status" value="1"/>
</dbReference>
<dbReference type="GO" id="GO:0050660">
    <property type="term" value="F:flavin adenine dinucleotide binding"/>
    <property type="evidence" value="ECO:0007669"/>
    <property type="project" value="TreeGrafter"/>
</dbReference>
<dbReference type="NCBIfam" id="TIGR01262">
    <property type="entry name" value="maiA"/>
    <property type="match status" value="1"/>
</dbReference>
<dbReference type="SUPFAM" id="SSF52833">
    <property type="entry name" value="Thioredoxin-like"/>
    <property type="match status" value="1"/>
</dbReference>
<dbReference type="SUPFAM" id="SSF47616">
    <property type="entry name" value="GST C-terminal domain-like"/>
    <property type="match status" value="1"/>
</dbReference>
<dbReference type="FunFam" id="1.20.1050.10:FF:000010">
    <property type="entry name" value="Maleylacetoacetate isomerase isoform 1"/>
    <property type="match status" value="1"/>
</dbReference>
<evidence type="ECO:0000313" key="5">
    <source>
        <dbReference type="Proteomes" id="UP000573603"/>
    </source>
</evidence>
<dbReference type="CDD" id="cd03191">
    <property type="entry name" value="GST_C_Zeta"/>
    <property type="match status" value="1"/>
</dbReference>
<dbReference type="InterPro" id="IPR036188">
    <property type="entry name" value="FAD/NAD-bd_sf"/>
</dbReference>
<dbReference type="InterPro" id="IPR040079">
    <property type="entry name" value="Glutathione_S-Trfase"/>
</dbReference>
<dbReference type="GO" id="GO:0004174">
    <property type="term" value="F:electron-transferring-flavoprotein dehydrogenase activity"/>
    <property type="evidence" value="ECO:0007669"/>
    <property type="project" value="TreeGrafter"/>
</dbReference>
<dbReference type="Gene3D" id="1.20.1050.10">
    <property type="match status" value="1"/>
</dbReference>
<sequence length="576" mass="62963">MTAGLKNVIVIGGSYVGLAAVKELATLLPVTHRVLLIEPHSHFHHLFAFPRFAIVPDHEHKAFIPYTGFFSSLPNAPNHTIVRARAVSLQKNQLTLDRPWQGSTEIPFEYAVVTSGTRLQAPSNMQHDEKKPSVEYFRSYQQGIKNAKSIVIVGGGAVGVQMATDLGEVYPEKKVTLVHSRDRLMQLYHEKMDAILRDRLQELGVDVITGTRAVIPAKGFPTDGSTFELELKDGRKIETDLVIPATGQTPNNQFLKDLQPTSGYEIINPANGFIRVAPTLQFADPEYSNLYACGDIADSGAHKAARPGAGQAQVVAQNIAAMVNGGRPELNITVDPPAIHLSLGLKKNMVFRNPGKGQTEPTIIWRDESSCSARIRIALNAKGIPYELAFVNLLKNEHLSDSHKTLNPSASVPVLISNASGDKPFRIGQSVAALEYLEEKHPSHPLLPSNPEACATVRTLVNIICADIQPVTNLRIMRRVRELGGSAEEWNKQLMTDGLKAYEEVVKDSAGKCSVGDELTLADACLLPAMWNAERFGVDLTLFPTIGKIVDGLKDHPAVVKAHWQNQPDTPDNLKA</sequence>
<dbReference type="GO" id="GO:0005737">
    <property type="term" value="C:cytoplasm"/>
    <property type="evidence" value="ECO:0007669"/>
    <property type="project" value="InterPro"/>
</dbReference>
<dbReference type="PRINTS" id="PR00411">
    <property type="entry name" value="PNDRDTASEI"/>
</dbReference>
<dbReference type="InterPro" id="IPR034330">
    <property type="entry name" value="GST_Zeta_C"/>
</dbReference>
<comment type="caution">
    <text evidence="4">The sequence shown here is derived from an EMBL/GenBank/DDBJ whole genome shotgun (WGS) entry which is preliminary data.</text>
</comment>
<dbReference type="SFLD" id="SFLDS00019">
    <property type="entry name" value="Glutathione_Transferase_(cytos"/>
    <property type="match status" value="1"/>
</dbReference>
<dbReference type="PRINTS" id="PR00368">
    <property type="entry name" value="FADPNR"/>
</dbReference>
<dbReference type="Pfam" id="PF07992">
    <property type="entry name" value="Pyr_redox_2"/>
    <property type="match status" value="1"/>
</dbReference>
<evidence type="ECO:0000256" key="1">
    <source>
        <dbReference type="ARBA" id="ARBA00010007"/>
    </source>
</evidence>
<dbReference type="Pfam" id="PF13409">
    <property type="entry name" value="GST_N_2"/>
    <property type="match status" value="1"/>
</dbReference>
<keyword evidence="5" id="KW-1185">Reference proteome</keyword>
<dbReference type="Gene3D" id="3.50.50.100">
    <property type="match status" value="1"/>
</dbReference>
<dbReference type="SFLD" id="SFLDG00358">
    <property type="entry name" value="Main_(cytGST)"/>
    <property type="match status" value="1"/>
</dbReference>
<gene>
    <name evidence="4" type="ORF">FANTH_1601</name>
</gene>
<dbReference type="PROSITE" id="PS50405">
    <property type="entry name" value="GST_CTER"/>
    <property type="match status" value="1"/>
</dbReference>
<dbReference type="InterPro" id="IPR036282">
    <property type="entry name" value="Glutathione-S-Trfase_C_sf"/>
</dbReference>
<dbReference type="InterPro" id="IPR005955">
    <property type="entry name" value="GST_Zeta"/>
</dbReference>
<comment type="similarity">
    <text evidence="1">Belongs to the GST superfamily. Zeta family.</text>
</comment>
<dbReference type="FunFam" id="3.50.50.100:FF:000015">
    <property type="entry name" value="Amid-like NADH oxidoreductase, putative"/>
    <property type="match status" value="1"/>
</dbReference>
<evidence type="ECO:0000259" key="3">
    <source>
        <dbReference type="PROSITE" id="PS50405"/>
    </source>
</evidence>
<evidence type="ECO:0008006" key="6">
    <source>
        <dbReference type="Google" id="ProtNLM"/>
    </source>
</evidence>
<dbReference type="GO" id="GO:0009072">
    <property type="term" value="P:aromatic amino acid metabolic process"/>
    <property type="evidence" value="ECO:0007669"/>
    <property type="project" value="InterPro"/>
</dbReference>
<feature type="domain" description="GST C-terminal" evidence="3">
    <location>
        <begin position="450"/>
        <end position="572"/>
    </location>
</feature>
<dbReference type="Proteomes" id="UP000573603">
    <property type="component" value="Unassembled WGS sequence"/>
</dbReference>
<dbReference type="PANTHER" id="PTHR43735:SF11">
    <property type="entry name" value="HYPOTHETICAL OXIDOREDUCTASE (EUROFUNG)"/>
    <property type="match status" value="1"/>
</dbReference>
<evidence type="ECO:0000259" key="2">
    <source>
        <dbReference type="PROSITE" id="PS50404"/>
    </source>
</evidence>
<reference evidence="4 5" key="1">
    <citation type="journal article" date="2020" name="BMC Genomics">
        <title>Correction to: Identification and distribution of gene clusters required for synthesis of sphingolipid metabolism inhibitors in diverse species of the filamentous fungus Fusarium.</title>
        <authorList>
            <person name="Kim H.S."/>
            <person name="Lohmar J.M."/>
            <person name="Busman M."/>
            <person name="Brown D.W."/>
            <person name="Naumann T.A."/>
            <person name="Divon H.H."/>
            <person name="Lysoe E."/>
            <person name="Uhlig S."/>
            <person name="Proctor R.H."/>
        </authorList>
    </citation>
    <scope>NUCLEOTIDE SEQUENCE [LARGE SCALE GENOMIC DNA]</scope>
    <source>
        <strain evidence="4 5">NRRL 25214</strain>
    </source>
</reference>
<protein>
    <recommendedName>
        <fullName evidence="6">FAD/NAD(P)-binding domain-containing protein</fullName>
    </recommendedName>
</protein>
<dbReference type="PROSITE" id="PS50404">
    <property type="entry name" value="GST_NTER"/>
    <property type="match status" value="1"/>
</dbReference>